<gene>
    <name evidence="3" type="ORF">BDZ94DRAFT_1367285</name>
</gene>
<feature type="compositionally biased region" description="Polar residues" evidence="1">
    <location>
        <begin position="233"/>
        <end position="249"/>
    </location>
</feature>
<dbReference type="Gene3D" id="2.170.270.10">
    <property type="entry name" value="SET domain"/>
    <property type="match status" value="1"/>
</dbReference>
<evidence type="ECO:0000259" key="2">
    <source>
        <dbReference type="PROSITE" id="PS50280"/>
    </source>
</evidence>
<dbReference type="PROSITE" id="PS50280">
    <property type="entry name" value="SET"/>
    <property type="match status" value="1"/>
</dbReference>
<organism evidence="3 4">
    <name type="scientific">Collybia nuda</name>
    <dbReference type="NCBI Taxonomy" id="64659"/>
    <lineage>
        <taxon>Eukaryota</taxon>
        <taxon>Fungi</taxon>
        <taxon>Dikarya</taxon>
        <taxon>Basidiomycota</taxon>
        <taxon>Agaricomycotina</taxon>
        <taxon>Agaricomycetes</taxon>
        <taxon>Agaricomycetidae</taxon>
        <taxon>Agaricales</taxon>
        <taxon>Tricholomatineae</taxon>
        <taxon>Clitocybaceae</taxon>
        <taxon>Collybia</taxon>
    </lineage>
</organism>
<evidence type="ECO:0000313" key="4">
    <source>
        <dbReference type="Proteomes" id="UP000807353"/>
    </source>
</evidence>
<reference evidence="3" key="1">
    <citation type="submission" date="2020-11" db="EMBL/GenBank/DDBJ databases">
        <authorList>
            <consortium name="DOE Joint Genome Institute"/>
            <person name="Ahrendt S."/>
            <person name="Riley R."/>
            <person name="Andreopoulos W."/>
            <person name="Labutti K."/>
            <person name="Pangilinan J."/>
            <person name="Ruiz-Duenas F.J."/>
            <person name="Barrasa J.M."/>
            <person name="Sanchez-Garcia M."/>
            <person name="Camarero S."/>
            <person name="Miyauchi S."/>
            <person name="Serrano A."/>
            <person name="Linde D."/>
            <person name="Babiker R."/>
            <person name="Drula E."/>
            <person name="Ayuso-Fernandez I."/>
            <person name="Pacheco R."/>
            <person name="Padilla G."/>
            <person name="Ferreira P."/>
            <person name="Barriuso J."/>
            <person name="Kellner H."/>
            <person name="Castanera R."/>
            <person name="Alfaro M."/>
            <person name="Ramirez L."/>
            <person name="Pisabarro A.G."/>
            <person name="Kuo A."/>
            <person name="Tritt A."/>
            <person name="Lipzen A."/>
            <person name="He G."/>
            <person name="Yan M."/>
            <person name="Ng V."/>
            <person name="Cullen D."/>
            <person name="Martin F."/>
            <person name="Rosso M.-N."/>
            <person name="Henrissat B."/>
            <person name="Hibbett D."/>
            <person name="Martinez A.T."/>
            <person name="Grigoriev I.V."/>
        </authorList>
    </citation>
    <scope>NUCLEOTIDE SEQUENCE</scope>
    <source>
        <strain evidence="3">CBS 247.69</strain>
    </source>
</reference>
<sequence length="272" mass="29778">MIVDAIFGPHGEKKREDRVHKVQSLSTKTKLATPVSRAALLLGFEKIKDKLDIGDAEDLMRHTDEFAKSLAKSDPLIKLYGEIGKEIASWCLTAYSLIINKKASVKLVVSKMGTDKIKGFGIVASVKFKKGEIIYELAGALAADDDAERTKLSLIKTNPGDPETNGELCVLFGPLRLINHRCQTPNVEYVEPVPGLASTIHVVKDIKVEEELFADYGAGYFNPCPCTTCNPLPGTSSSVSNEDNSNPNEVETDGEAQQLAKRAKKYAQREKK</sequence>
<evidence type="ECO:0000256" key="1">
    <source>
        <dbReference type="SAM" id="MobiDB-lite"/>
    </source>
</evidence>
<dbReference type="EMBL" id="MU150673">
    <property type="protein sequence ID" value="KAF9455449.1"/>
    <property type="molecule type" value="Genomic_DNA"/>
</dbReference>
<dbReference type="SMART" id="SM00317">
    <property type="entry name" value="SET"/>
    <property type="match status" value="1"/>
</dbReference>
<dbReference type="AlphaFoldDB" id="A0A9P5XR47"/>
<dbReference type="Proteomes" id="UP000807353">
    <property type="component" value="Unassembled WGS sequence"/>
</dbReference>
<proteinExistence type="predicted"/>
<protein>
    <recommendedName>
        <fullName evidence="2">SET domain-containing protein</fullName>
    </recommendedName>
</protein>
<feature type="region of interest" description="Disordered" evidence="1">
    <location>
        <begin position="233"/>
        <end position="272"/>
    </location>
</feature>
<dbReference type="InterPro" id="IPR001214">
    <property type="entry name" value="SET_dom"/>
</dbReference>
<name>A0A9P5XR47_9AGAR</name>
<dbReference type="Pfam" id="PF00856">
    <property type="entry name" value="SET"/>
    <property type="match status" value="1"/>
</dbReference>
<evidence type="ECO:0000313" key="3">
    <source>
        <dbReference type="EMBL" id="KAF9455449.1"/>
    </source>
</evidence>
<dbReference type="OrthoDB" id="3265353at2759"/>
<dbReference type="SUPFAM" id="SSF82199">
    <property type="entry name" value="SET domain"/>
    <property type="match status" value="1"/>
</dbReference>
<dbReference type="InterPro" id="IPR046341">
    <property type="entry name" value="SET_dom_sf"/>
</dbReference>
<feature type="domain" description="SET" evidence="2">
    <location>
        <begin position="103"/>
        <end position="217"/>
    </location>
</feature>
<comment type="caution">
    <text evidence="3">The sequence shown here is derived from an EMBL/GenBank/DDBJ whole genome shotgun (WGS) entry which is preliminary data.</text>
</comment>
<keyword evidence="4" id="KW-1185">Reference proteome</keyword>
<accession>A0A9P5XR47</accession>